<feature type="transmembrane region" description="Helical" evidence="18">
    <location>
        <begin position="84"/>
        <end position="102"/>
    </location>
</feature>
<evidence type="ECO:0000256" key="14">
    <source>
        <dbReference type="ARBA" id="ARBA00038540"/>
    </source>
</evidence>
<reference evidence="21" key="1">
    <citation type="submission" date="2021-02" db="EMBL/GenBank/DDBJ databases">
        <authorList>
            <person name="Nowell W R."/>
        </authorList>
    </citation>
    <scope>NUCLEOTIDE SEQUENCE</scope>
</reference>
<dbReference type="PANTHER" id="PTHR10689">
    <property type="entry name" value="MICROSOMAL GLUTATHIONE S-TRANSFERASE 1"/>
    <property type="match status" value="1"/>
</dbReference>
<dbReference type="Gene3D" id="1.20.120.550">
    <property type="entry name" value="Membrane associated eicosanoid/glutathione metabolism-like domain"/>
    <property type="match status" value="1"/>
</dbReference>
<keyword evidence="8" id="KW-1000">Mitochondrion outer membrane</keyword>
<gene>
    <name evidence="21" type="ORF">BJG266_LOCUS18661</name>
    <name evidence="19" type="ORF">QVE165_LOCUS13911</name>
    <name evidence="20" type="ORF">QVE165_LOCUS15583</name>
</gene>
<feature type="transmembrane region" description="Helical" evidence="18">
    <location>
        <begin position="109"/>
        <end position="129"/>
    </location>
</feature>
<feature type="region of interest" description="Disordered" evidence="17">
    <location>
        <begin position="38"/>
        <end position="63"/>
    </location>
</feature>
<feature type="transmembrane region" description="Helical" evidence="18">
    <location>
        <begin position="135"/>
        <end position="154"/>
    </location>
</feature>
<dbReference type="GO" id="GO:0004364">
    <property type="term" value="F:glutathione transferase activity"/>
    <property type="evidence" value="ECO:0007669"/>
    <property type="project" value="UniProtKB-EC"/>
</dbReference>
<dbReference type="SUPFAM" id="SSF161084">
    <property type="entry name" value="MAPEG domain-like"/>
    <property type="match status" value="1"/>
</dbReference>
<evidence type="ECO:0000256" key="6">
    <source>
        <dbReference type="ARBA" id="ARBA00022679"/>
    </source>
</evidence>
<evidence type="ECO:0000256" key="7">
    <source>
        <dbReference type="ARBA" id="ARBA00022692"/>
    </source>
</evidence>
<evidence type="ECO:0000256" key="8">
    <source>
        <dbReference type="ARBA" id="ARBA00022787"/>
    </source>
</evidence>
<proteinExistence type="inferred from homology"/>
<evidence type="ECO:0000256" key="9">
    <source>
        <dbReference type="ARBA" id="ARBA00022824"/>
    </source>
</evidence>
<protein>
    <recommendedName>
        <fullName evidence="15">Microsomal glutathione S-transferase 1</fullName>
        <ecNumber evidence="5">2.5.1.18</ecNumber>
    </recommendedName>
</protein>
<dbReference type="EMBL" id="CAJNOI010000096">
    <property type="protein sequence ID" value="CAF1051810.1"/>
    <property type="molecule type" value="Genomic_DNA"/>
</dbReference>
<keyword evidence="11" id="KW-0007">Acetylation</keyword>
<evidence type="ECO:0000256" key="10">
    <source>
        <dbReference type="ARBA" id="ARBA00022989"/>
    </source>
</evidence>
<accession>A0A814KIW2</accession>
<evidence type="ECO:0000256" key="15">
    <source>
        <dbReference type="ARBA" id="ARBA00039397"/>
    </source>
</evidence>
<evidence type="ECO:0000313" key="19">
    <source>
        <dbReference type="EMBL" id="CAF0981945.1"/>
    </source>
</evidence>
<sequence length="161" mass="18053">MITVNTIQAGTVFAWFMLVVILRRIVMLGVSMAARRGKPFPPGTRPPEDNKLVGQPTTTTTQHDFPRDVRVNRTINNDTENDPYFIILLLATAIFSDTAFSPRNSTRTIVYGILYLFIRIVYAVAYIMALQPWRSIMFGLGLVLTLACSLDLVITMSGRPN</sequence>
<evidence type="ECO:0000256" key="1">
    <source>
        <dbReference type="ARBA" id="ARBA00003701"/>
    </source>
</evidence>
<keyword evidence="12" id="KW-0496">Mitochondrion</keyword>
<keyword evidence="9" id="KW-0256">Endoplasmic reticulum</keyword>
<keyword evidence="13 18" id="KW-0472">Membrane</keyword>
<dbReference type="Proteomes" id="UP000663832">
    <property type="component" value="Unassembled WGS sequence"/>
</dbReference>
<evidence type="ECO:0000256" key="17">
    <source>
        <dbReference type="SAM" id="MobiDB-lite"/>
    </source>
</evidence>
<feature type="transmembrane region" description="Helical" evidence="18">
    <location>
        <begin position="12"/>
        <end position="34"/>
    </location>
</feature>
<dbReference type="EC" id="2.5.1.18" evidence="5"/>
<comment type="similarity">
    <text evidence="4">Belongs to the MAPEG family.</text>
</comment>
<evidence type="ECO:0000256" key="4">
    <source>
        <dbReference type="ARBA" id="ARBA00010459"/>
    </source>
</evidence>
<evidence type="ECO:0000313" key="23">
    <source>
        <dbReference type="Proteomes" id="UP000663877"/>
    </source>
</evidence>
<evidence type="ECO:0000313" key="20">
    <source>
        <dbReference type="EMBL" id="CAF1013199.1"/>
    </source>
</evidence>
<evidence type="ECO:0000256" key="18">
    <source>
        <dbReference type="SAM" id="Phobius"/>
    </source>
</evidence>
<evidence type="ECO:0000313" key="22">
    <source>
        <dbReference type="Proteomes" id="UP000663832"/>
    </source>
</evidence>
<evidence type="ECO:0000256" key="16">
    <source>
        <dbReference type="ARBA" id="ARBA00049385"/>
    </source>
</evidence>
<comment type="subunit">
    <text evidence="14">Homotrimer; The trimer binds only one molecule of glutathione.</text>
</comment>
<dbReference type="Pfam" id="PF01124">
    <property type="entry name" value="MAPEG"/>
    <property type="match status" value="1"/>
</dbReference>
<name>A0A814KIW2_9BILA</name>
<dbReference type="EMBL" id="CAJNOM010000085">
    <property type="protein sequence ID" value="CAF1013199.1"/>
    <property type="molecule type" value="Genomic_DNA"/>
</dbReference>
<comment type="subcellular location">
    <subcellularLocation>
        <location evidence="3">Endoplasmic reticulum membrane</location>
        <topology evidence="3">Multi-pass membrane protein</topology>
    </subcellularLocation>
    <subcellularLocation>
        <location evidence="2">Mitochondrion outer membrane</location>
    </subcellularLocation>
</comment>
<dbReference type="Proteomes" id="UP000663877">
    <property type="component" value="Unassembled WGS sequence"/>
</dbReference>
<dbReference type="GO" id="GO:0005741">
    <property type="term" value="C:mitochondrial outer membrane"/>
    <property type="evidence" value="ECO:0007669"/>
    <property type="project" value="UniProtKB-SubCell"/>
</dbReference>
<keyword evidence="22" id="KW-1185">Reference proteome</keyword>
<dbReference type="InterPro" id="IPR040162">
    <property type="entry name" value="MGST1-like"/>
</dbReference>
<dbReference type="InterPro" id="IPR023352">
    <property type="entry name" value="MAPEG-like_dom_sf"/>
</dbReference>
<dbReference type="InterPro" id="IPR001129">
    <property type="entry name" value="Membr-assoc_MAPEG"/>
</dbReference>
<comment type="catalytic activity">
    <reaction evidence="16">
        <text>RX + glutathione = an S-substituted glutathione + a halide anion + H(+)</text>
        <dbReference type="Rhea" id="RHEA:16437"/>
        <dbReference type="ChEBI" id="CHEBI:15378"/>
        <dbReference type="ChEBI" id="CHEBI:16042"/>
        <dbReference type="ChEBI" id="CHEBI:17792"/>
        <dbReference type="ChEBI" id="CHEBI:57925"/>
        <dbReference type="ChEBI" id="CHEBI:90779"/>
        <dbReference type="EC" id="2.5.1.18"/>
    </reaction>
    <physiologicalReaction direction="left-to-right" evidence="16">
        <dbReference type="Rhea" id="RHEA:16438"/>
    </physiologicalReaction>
</comment>
<evidence type="ECO:0000256" key="5">
    <source>
        <dbReference type="ARBA" id="ARBA00012452"/>
    </source>
</evidence>
<dbReference type="PANTHER" id="PTHR10689:SF6">
    <property type="entry name" value="MICROSOMAL GLUTATHIONE S-TRANSFERASE 1"/>
    <property type="match status" value="1"/>
</dbReference>
<keyword evidence="7 18" id="KW-0812">Transmembrane</keyword>
<dbReference type="AlphaFoldDB" id="A0A814KIW2"/>
<dbReference type="EMBL" id="CAJNOM010000072">
    <property type="protein sequence ID" value="CAF0981945.1"/>
    <property type="molecule type" value="Genomic_DNA"/>
</dbReference>
<evidence type="ECO:0000256" key="13">
    <source>
        <dbReference type="ARBA" id="ARBA00023136"/>
    </source>
</evidence>
<evidence type="ECO:0000256" key="2">
    <source>
        <dbReference type="ARBA" id="ARBA00004294"/>
    </source>
</evidence>
<keyword evidence="10 18" id="KW-1133">Transmembrane helix</keyword>
<dbReference type="OrthoDB" id="193139at2759"/>
<evidence type="ECO:0000256" key="11">
    <source>
        <dbReference type="ARBA" id="ARBA00022990"/>
    </source>
</evidence>
<evidence type="ECO:0000256" key="3">
    <source>
        <dbReference type="ARBA" id="ARBA00004477"/>
    </source>
</evidence>
<dbReference type="GO" id="GO:0005789">
    <property type="term" value="C:endoplasmic reticulum membrane"/>
    <property type="evidence" value="ECO:0007669"/>
    <property type="project" value="UniProtKB-SubCell"/>
</dbReference>
<organism evidence="21 23">
    <name type="scientific">Adineta steineri</name>
    <dbReference type="NCBI Taxonomy" id="433720"/>
    <lineage>
        <taxon>Eukaryota</taxon>
        <taxon>Metazoa</taxon>
        <taxon>Spiralia</taxon>
        <taxon>Gnathifera</taxon>
        <taxon>Rotifera</taxon>
        <taxon>Eurotatoria</taxon>
        <taxon>Bdelloidea</taxon>
        <taxon>Adinetida</taxon>
        <taxon>Adinetidae</taxon>
        <taxon>Adineta</taxon>
    </lineage>
</organism>
<comment type="function">
    <text evidence="1">Conjugation of reduced glutathione to a wide number of exogenous and endogenous hydrophobic electrophiles.</text>
</comment>
<keyword evidence="6" id="KW-0808">Transferase</keyword>
<comment type="caution">
    <text evidence="21">The sequence shown here is derived from an EMBL/GenBank/DDBJ whole genome shotgun (WGS) entry which is preliminary data.</text>
</comment>
<evidence type="ECO:0000256" key="12">
    <source>
        <dbReference type="ARBA" id="ARBA00023128"/>
    </source>
</evidence>
<evidence type="ECO:0000313" key="21">
    <source>
        <dbReference type="EMBL" id="CAF1051810.1"/>
    </source>
</evidence>